<dbReference type="AlphaFoldDB" id="A0A6J6YUP8"/>
<proteinExistence type="predicted"/>
<reference evidence="1" key="1">
    <citation type="submission" date="2020-05" db="EMBL/GenBank/DDBJ databases">
        <authorList>
            <person name="Chiriac C."/>
            <person name="Salcher M."/>
            <person name="Ghai R."/>
            <person name="Kavagutti S V."/>
        </authorList>
    </citation>
    <scope>NUCLEOTIDE SEQUENCE</scope>
</reference>
<name>A0A6J6YUP8_9ZZZZ</name>
<sequence>MLERCFGPRSYVENFARACSGKVTSLNVAYGVAASLATCETDHGNVAKQIGNAFELDVMKLDGLASREMTPATGVFDGQIAHAVELCSSDRSVGSLDSDHLVMAALALTINAIVQAEHAKDVVGEIAFEVASELNFKFGNVGSGVGIDCELRHLGSLGPGEGNLTRRVRNVP</sequence>
<protein>
    <submittedName>
        <fullName evidence="1">Unannotated protein</fullName>
    </submittedName>
</protein>
<dbReference type="EMBL" id="CAFAAM010000176">
    <property type="protein sequence ID" value="CAB4812004.1"/>
    <property type="molecule type" value="Genomic_DNA"/>
</dbReference>
<accession>A0A6J6YUP8</accession>
<organism evidence="1">
    <name type="scientific">freshwater metagenome</name>
    <dbReference type="NCBI Taxonomy" id="449393"/>
    <lineage>
        <taxon>unclassified sequences</taxon>
        <taxon>metagenomes</taxon>
        <taxon>ecological metagenomes</taxon>
    </lineage>
</organism>
<gene>
    <name evidence="1" type="ORF">UFOPK3010_01210</name>
</gene>
<evidence type="ECO:0000313" key="1">
    <source>
        <dbReference type="EMBL" id="CAB4812004.1"/>
    </source>
</evidence>